<reference evidence="3 4" key="1">
    <citation type="submission" date="2016-06" db="EMBL/GenBank/DDBJ databases">
        <title>Genome sequence of Clostridium acetireducens DSM 10703.</title>
        <authorList>
            <person name="Poehlein A."/>
            <person name="Fluechter S."/>
            <person name="Duerre P."/>
            <person name="Daniel R."/>
        </authorList>
    </citation>
    <scope>NUCLEOTIDE SEQUENCE [LARGE SCALE GENOMIC DNA]</scope>
    <source>
        <strain evidence="3 4">DSM 10703</strain>
    </source>
</reference>
<keyword evidence="2 3" id="KW-0378">Hydrolase</keyword>
<dbReference type="GO" id="GO:0009143">
    <property type="term" value="P:nucleoside triphosphate catabolic process"/>
    <property type="evidence" value="ECO:0007669"/>
    <property type="project" value="InterPro"/>
</dbReference>
<gene>
    <name evidence="3" type="ORF">CLOACE_05550</name>
</gene>
<name>A0A1E8F1D2_9CLOT</name>
<evidence type="ECO:0000256" key="1">
    <source>
        <dbReference type="ARBA" id="ARBA00008023"/>
    </source>
</evidence>
<dbReference type="RefSeq" id="WP_207644898.1">
    <property type="nucleotide sequence ID" value="NZ_LZFO01000006.1"/>
</dbReference>
<dbReference type="Gene3D" id="3.90.950.10">
    <property type="match status" value="1"/>
</dbReference>
<dbReference type="PANTHER" id="PTHR11067">
    <property type="entry name" value="INOSINE TRIPHOSPHATE PYROPHOSPHATASE/HAM1 PROTEIN"/>
    <property type="match status" value="1"/>
</dbReference>
<sequence>MNIRFVTSNEFKLEEIKTILNEKNLNVLPVNIKIEELQTDDNLKLIKDKTIKAFKEVGRPLFVEHTGFYLEYISGLPGGLSEIFWLKLGPKVFTELFGNNSNNKAVVKTIIGYCDGYKIYTFESKVFGKISSKPYGFSKFEWDQIFIPYGYNKTVAEMGEEKNKVSSKRKALNKFVNFLKNNNKIFKKRDYSFINNLCESIINKNVVLFVGAGVSNNLHLPSWEPLLESMGKDLGYDEEIFKTLGGNLTLAEYYKNKKHGISEVRNLLLKDEENIKEEIAKSDIHKLIVELDFPLIYTTNYDRCLETAFDYYNKKYILIKTVEDLINLDNTITQIIKFHGDLNDENSVVLTESSYFQRLNFESPLDIKLRADMLGKSILFIGYGFNDINIRYLLYKLNKIWTNSSSPYAKPKSYMFLTKPNPVQEEILEARGIIPIVSTSDNPGEGLKDFLKLLKEKIIKLKN</sequence>
<dbReference type="InterPro" id="IPR002637">
    <property type="entry name" value="RdgB/HAM1"/>
</dbReference>
<evidence type="ECO:0000313" key="3">
    <source>
        <dbReference type="EMBL" id="OFI06969.1"/>
    </source>
</evidence>
<keyword evidence="4" id="KW-1185">Reference proteome</keyword>
<dbReference type="EMBL" id="LZFO01000006">
    <property type="protein sequence ID" value="OFI06969.1"/>
    <property type="molecule type" value="Genomic_DNA"/>
</dbReference>
<dbReference type="SUPFAM" id="SSF52972">
    <property type="entry name" value="ITPase-like"/>
    <property type="match status" value="1"/>
</dbReference>
<dbReference type="InterPro" id="IPR029001">
    <property type="entry name" value="ITPase-like_fam"/>
</dbReference>
<comment type="caution">
    <text evidence="3">The sequence shown here is derived from an EMBL/GenBank/DDBJ whole genome shotgun (WGS) entry which is preliminary data.</text>
</comment>
<dbReference type="Proteomes" id="UP000175744">
    <property type="component" value="Unassembled WGS sequence"/>
</dbReference>
<dbReference type="PANTHER" id="PTHR11067:SF9">
    <property type="entry name" value="INOSINE TRIPHOSPHATE PYROPHOSPHATASE"/>
    <property type="match status" value="1"/>
</dbReference>
<dbReference type="STRING" id="1121290.CLAOCE_05550"/>
<dbReference type="AlphaFoldDB" id="A0A1E8F1D2"/>
<comment type="similarity">
    <text evidence="1">Belongs to the HAM1 NTPase family.</text>
</comment>
<proteinExistence type="inferred from homology"/>
<dbReference type="GO" id="GO:0047429">
    <property type="term" value="F:nucleoside triphosphate diphosphatase activity"/>
    <property type="evidence" value="ECO:0007669"/>
    <property type="project" value="UniProtKB-EC"/>
</dbReference>
<evidence type="ECO:0000313" key="4">
    <source>
        <dbReference type="Proteomes" id="UP000175744"/>
    </source>
</evidence>
<dbReference type="Pfam" id="PF01725">
    <property type="entry name" value="Ham1p_like"/>
    <property type="match status" value="1"/>
</dbReference>
<protein>
    <submittedName>
        <fullName evidence="3">Non-canonical purine NTP pyrophosphatase</fullName>
        <ecNumber evidence="3">3.6.1.9</ecNumber>
    </submittedName>
</protein>
<evidence type="ECO:0000256" key="2">
    <source>
        <dbReference type="ARBA" id="ARBA00022801"/>
    </source>
</evidence>
<organism evidence="3 4">
    <name type="scientific">Clostridium acetireducens DSM 10703</name>
    <dbReference type="NCBI Taxonomy" id="1121290"/>
    <lineage>
        <taxon>Bacteria</taxon>
        <taxon>Bacillati</taxon>
        <taxon>Bacillota</taxon>
        <taxon>Clostridia</taxon>
        <taxon>Eubacteriales</taxon>
        <taxon>Clostridiaceae</taxon>
        <taxon>Clostridium</taxon>
    </lineage>
</organism>
<dbReference type="Pfam" id="PF13289">
    <property type="entry name" value="SIR2_2"/>
    <property type="match status" value="1"/>
</dbReference>
<dbReference type="GO" id="GO:0005737">
    <property type="term" value="C:cytoplasm"/>
    <property type="evidence" value="ECO:0007669"/>
    <property type="project" value="TreeGrafter"/>
</dbReference>
<accession>A0A1E8F1D2</accession>
<dbReference type="InterPro" id="IPR029035">
    <property type="entry name" value="DHS-like_NAD/FAD-binding_dom"/>
</dbReference>
<dbReference type="CDD" id="cd00515">
    <property type="entry name" value="HAM1"/>
    <property type="match status" value="1"/>
</dbReference>
<dbReference type="SUPFAM" id="SSF52467">
    <property type="entry name" value="DHS-like NAD/FAD-binding domain"/>
    <property type="match status" value="1"/>
</dbReference>
<dbReference type="EC" id="3.6.1.9" evidence="3"/>